<feature type="domain" description="N-acetylmuramoyl-L-alanine amidase" evidence="1">
    <location>
        <begin position="2"/>
        <end position="118"/>
    </location>
</feature>
<dbReference type="AlphaFoldDB" id="A0A414LA16"/>
<dbReference type="InterPro" id="IPR018247">
    <property type="entry name" value="EF_Hand_1_Ca_BS"/>
</dbReference>
<dbReference type="Pfam" id="PF01510">
    <property type="entry name" value="Amidase_2"/>
    <property type="match status" value="1"/>
</dbReference>
<protein>
    <submittedName>
        <fullName evidence="2">N-acetylmuramoyl-L-alanine amidase</fullName>
    </submittedName>
</protein>
<reference evidence="2 3" key="1">
    <citation type="submission" date="2018-08" db="EMBL/GenBank/DDBJ databases">
        <title>A genome reference for cultivated species of the human gut microbiota.</title>
        <authorList>
            <person name="Zou Y."/>
            <person name="Xue W."/>
            <person name="Luo G."/>
        </authorList>
    </citation>
    <scope>NUCLEOTIDE SEQUENCE [LARGE SCALE GENOMIC DNA]</scope>
    <source>
        <strain evidence="2 3">AM27-17</strain>
    </source>
</reference>
<evidence type="ECO:0000259" key="1">
    <source>
        <dbReference type="Pfam" id="PF01510"/>
    </source>
</evidence>
<proteinExistence type="predicted"/>
<dbReference type="Proteomes" id="UP000285650">
    <property type="component" value="Unassembled WGS sequence"/>
</dbReference>
<evidence type="ECO:0000313" key="2">
    <source>
        <dbReference type="EMBL" id="RHE91609.1"/>
    </source>
</evidence>
<dbReference type="GO" id="GO:0008745">
    <property type="term" value="F:N-acetylmuramoyl-L-alanine amidase activity"/>
    <property type="evidence" value="ECO:0007669"/>
    <property type="project" value="InterPro"/>
</dbReference>
<sequence>MRKIDLIVIHCSATRADRCYTEYDLTTDHLCRGFSGAGYHYYIRKNGDIKSLRQVEKPGAHAKGYNAHSIGVCYEGGLDTNGRASDTRTDFQKHSLRVLVMLLLQDYPGSRVVGHRDLSPDLNHNGEIEPEEWIKECPCFDATEILRNPPPVNPAYLK</sequence>
<dbReference type="InterPro" id="IPR036505">
    <property type="entry name" value="Amidase/PGRP_sf"/>
</dbReference>
<dbReference type="PANTHER" id="PTHR11022">
    <property type="entry name" value="PEPTIDOGLYCAN RECOGNITION PROTEIN"/>
    <property type="match status" value="1"/>
</dbReference>
<dbReference type="FunFam" id="3.40.80.10:FF:000008">
    <property type="entry name" value="N-acetylmuramoyl-L-alanine amidase"/>
    <property type="match status" value="1"/>
</dbReference>
<evidence type="ECO:0000313" key="3">
    <source>
        <dbReference type="Proteomes" id="UP000285650"/>
    </source>
</evidence>
<name>A0A414LA16_9BACE</name>
<dbReference type="PROSITE" id="PS00018">
    <property type="entry name" value="EF_HAND_1"/>
    <property type="match status" value="1"/>
</dbReference>
<accession>A0A414LA16</accession>
<dbReference type="Gene3D" id="3.40.80.10">
    <property type="entry name" value="Peptidoglycan recognition protein-like"/>
    <property type="match status" value="1"/>
</dbReference>
<dbReference type="CDD" id="cd06583">
    <property type="entry name" value="PGRP"/>
    <property type="match status" value="1"/>
</dbReference>
<dbReference type="GO" id="GO:0009253">
    <property type="term" value="P:peptidoglycan catabolic process"/>
    <property type="evidence" value="ECO:0007669"/>
    <property type="project" value="InterPro"/>
</dbReference>
<organism evidence="2 3">
    <name type="scientific">Bacteroides intestinalis</name>
    <dbReference type="NCBI Taxonomy" id="329854"/>
    <lineage>
        <taxon>Bacteria</taxon>
        <taxon>Pseudomonadati</taxon>
        <taxon>Bacteroidota</taxon>
        <taxon>Bacteroidia</taxon>
        <taxon>Bacteroidales</taxon>
        <taxon>Bacteroidaceae</taxon>
        <taxon>Bacteroides</taxon>
    </lineage>
</organism>
<dbReference type="PANTHER" id="PTHR11022:SF41">
    <property type="entry name" value="PEPTIDOGLYCAN-RECOGNITION PROTEIN LC-RELATED"/>
    <property type="match status" value="1"/>
</dbReference>
<dbReference type="EMBL" id="QSKV01000007">
    <property type="protein sequence ID" value="RHE91609.1"/>
    <property type="molecule type" value="Genomic_DNA"/>
</dbReference>
<dbReference type="InterPro" id="IPR015510">
    <property type="entry name" value="PGRP"/>
</dbReference>
<comment type="caution">
    <text evidence="2">The sequence shown here is derived from an EMBL/GenBank/DDBJ whole genome shotgun (WGS) entry which is preliminary data.</text>
</comment>
<dbReference type="RefSeq" id="WP_118222286.1">
    <property type="nucleotide sequence ID" value="NZ_JADNIJ010000023.1"/>
</dbReference>
<dbReference type="InterPro" id="IPR002502">
    <property type="entry name" value="Amidase_domain"/>
</dbReference>
<gene>
    <name evidence="2" type="ORF">DW712_12555</name>
</gene>
<dbReference type="SUPFAM" id="SSF55846">
    <property type="entry name" value="N-acetylmuramoyl-L-alanine amidase-like"/>
    <property type="match status" value="1"/>
</dbReference>